<keyword evidence="9" id="KW-0739">Sodium transport</keyword>
<feature type="compositionally biased region" description="Basic and acidic residues" evidence="10">
    <location>
        <begin position="1308"/>
        <end position="1327"/>
    </location>
</feature>
<feature type="transmembrane region" description="Helical" evidence="11">
    <location>
        <begin position="506"/>
        <end position="532"/>
    </location>
</feature>
<feature type="transmembrane region" description="Helical" evidence="11">
    <location>
        <begin position="415"/>
        <end position="434"/>
    </location>
</feature>
<feature type="region of interest" description="Disordered" evidence="10">
    <location>
        <begin position="1179"/>
        <end position="1209"/>
    </location>
</feature>
<feature type="transmembrane region" description="Helical" evidence="11">
    <location>
        <begin position="473"/>
        <end position="494"/>
    </location>
</feature>
<evidence type="ECO:0000256" key="5">
    <source>
        <dbReference type="ARBA" id="ARBA00022989"/>
    </source>
</evidence>
<dbReference type="InterPro" id="IPR006153">
    <property type="entry name" value="Cation/H_exchanger_TM"/>
</dbReference>
<evidence type="ECO:0000256" key="10">
    <source>
        <dbReference type="SAM" id="MobiDB-lite"/>
    </source>
</evidence>
<keyword evidence="5 11" id="KW-1133">Transmembrane helix</keyword>
<keyword evidence="4 11" id="KW-0812">Transmembrane</keyword>
<feature type="domain" description="Cation/H+ exchanger transmembrane" evidence="12">
    <location>
        <begin position="205"/>
        <end position="599"/>
    </location>
</feature>
<evidence type="ECO:0000256" key="9">
    <source>
        <dbReference type="ARBA" id="ARBA00023201"/>
    </source>
</evidence>
<dbReference type="Proteomes" id="UP000507536">
    <property type="component" value="Chromosome 14"/>
</dbReference>
<dbReference type="GO" id="GO:0051453">
    <property type="term" value="P:regulation of intracellular pH"/>
    <property type="evidence" value="ECO:0007669"/>
    <property type="project" value="TreeGrafter"/>
</dbReference>
<proteinExistence type="predicted"/>
<keyword evidence="3" id="KW-1003">Cell membrane</keyword>
<evidence type="ECO:0000313" key="14">
    <source>
        <dbReference type="Proteomes" id="UP000507536"/>
    </source>
</evidence>
<dbReference type="GO" id="GO:0005886">
    <property type="term" value="C:plasma membrane"/>
    <property type="evidence" value="ECO:0007669"/>
    <property type="project" value="UniProtKB-SubCell"/>
</dbReference>
<evidence type="ECO:0000256" key="2">
    <source>
        <dbReference type="ARBA" id="ARBA00022448"/>
    </source>
</evidence>
<feature type="transmembrane region" description="Helical" evidence="11">
    <location>
        <begin position="578"/>
        <end position="601"/>
    </location>
</feature>
<dbReference type="GO" id="GO:0015386">
    <property type="term" value="F:potassium:proton antiporter activity"/>
    <property type="evidence" value="ECO:0007669"/>
    <property type="project" value="TreeGrafter"/>
</dbReference>
<dbReference type="Pfam" id="PF00999">
    <property type="entry name" value="Na_H_Exchanger"/>
    <property type="match status" value="1"/>
</dbReference>
<feature type="transmembrane region" description="Helical" evidence="11">
    <location>
        <begin position="544"/>
        <end position="566"/>
    </location>
</feature>
<keyword evidence="2" id="KW-0813">Transport</keyword>
<evidence type="ECO:0000313" key="13">
    <source>
        <dbReference type="EMBL" id="SCM24342.1"/>
    </source>
</evidence>
<feature type="transmembrane region" description="Helical" evidence="11">
    <location>
        <begin position="440"/>
        <end position="461"/>
    </location>
</feature>
<organism evidence="13 14">
    <name type="scientific">Plasmodium chabaudi adami</name>
    <dbReference type="NCBI Taxonomy" id="5826"/>
    <lineage>
        <taxon>Eukaryota</taxon>
        <taxon>Sar</taxon>
        <taxon>Alveolata</taxon>
        <taxon>Apicomplexa</taxon>
        <taxon>Aconoidasida</taxon>
        <taxon>Haemosporida</taxon>
        <taxon>Plasmodiidae</taxon>
        <taxon>Plasmodium</taxon>
        <taxon>Plasmodium (Vinckeia)</taxon>
    </lineage>
</organism>
<protein>
    <submittedName>
        <fullName evidence="13">Sodium/hydrogen exchanger, Na+, H+ antiporter, putative</fullName>
    </submittedName>
</protein>
<feature type="compositionally biased region" description="Acidic residues" evidence="10">
    <location>
        <begin position="1339"/>
        <end position="1350"/>
    </location>
</feature>
<dbReference type="PANTHER" id="PTHR10110">
    <property type="entry name" value="SODIUM/HYDROGEN EXCHANGER"/>
    <property type="match status" value="1"/>
</dbReference>
<dbReference type="GO" id="GO:0098719">
    <property type="term" value="P:sodium ion import across plasma membrane"/>
    <property type="evidence" value="ECO:0007669"/>
    <property type="project" value="TreeGrafter"/>
</dbReference>
<keyword evidence="6" id="KW-0915">Sodium</keyword>
<evidence type="ECO:0000256" key="6">
    <source>
        <dbReference type="ARBA" id="ARBA00023053"/>
    </source>
</evidence>
<feature type="transmembrane region" description="Helical" evidence="11">
    <location>
        <begin position="212"/>
        <end position="230"/>
    </location>
</feature>
<dbReference type="GO" id="GO:0015385">
    <property type="term" value="F:sodium:proton antiporter activity"/>
    <property type="evidence" value="ECO:0007669"/>
    <property type="project" value="InterPro"/>
</dbReference>
<dbReference type="PANTHER" id="PTHR10110:SF86">
    <property type="entry name" value="SODIUM_HYDROGEN EXCHANGER 7"/>
    <property type="match status" value="1"/>
</dbReference>
<feature type="transmembrane region" description="Helical" evidence="11">
    <location>
        <begin position="250"/>
        <end position="268"/>
    </location>
</feature>
<evidence type="ECO:0000259" key="12">
    <source>
        <dbReference type="Pfam" id="PF00999"/>
    </source>
</evidence>
<feature type="compositionally biased region" description="Basic and acidic residues" evidence="10">
    <location>
        <begin position="735"/>
        <end position="747"/>
    </location>
</feature>
<feature type="region of interest" description="Disordered" evidence="10">
    <location>
        <begin position="714"/>
        <end position="786"/>
    </location>
</feature>
<accession>A0A1C6YLU8</accession>
<feature type="region of interest" description="Disordered" evidence="10">
    <location>
        <begin position="1305"/>
        <end position="1350"/>
    </location>
</feature>
<dbReference type="Gene3D" id="6.10.140.1330">
    <property type="match status" value="1"/>
</dbReference>
<name>A0A1C6YLU8_PLACE</name>
<feature type="transmembrane region" description="Helical" evidence="11">
    <location>
        <begin position="188"/>
        <end position="205"/>
    </location>
</feature>
<evidence type="ECO:0000256" key="4">
    <source>
        <dbReference type="ARBA" id="ARBA00022692"/>
    </source>
</evidence>
<comment type="subcellular location">
    <subcellularLocation>
        <location evidence="1">Cell membrane</location>
        <topology evidence="1">Multi-pass membrane protein</topology>
    </subcellularLocation>
</comment>
<feature type="transmembrane region" description="Helical" evidence="11">
    <location>
        <begin position="280"/>
        <end position="307"/>
    </location>
</feature>
<dbReference type="InterPro" id="IPR018422">
    <property type="entry name" value="Cation/H_exchanger_CPA1"/>
</dbReference>
<reference evidence="13 14" key="1">
    <citation type="submission" date="2016-08" db="EMBL/GenBank/DDBJ databases">
        <authorList>
            <consortium name="Pathogen Informatics"/>
        </authorList>
    </citation>
    <scope>NUCLEOTIDE SEQUENCE [LARGE SCALE GENOMIC DNA]</scope>
    <source>
        <strain evidence="13 14">DS</strain>
    </source>
</reference>
<evidence type="ECO:0000256" key="11">
    <source>
        <dbReference type="SAM" id="Phobius"/>
    </source>
</evidence>
<evidence type="ECO:0000256" key="1">
    <source>
        <dbReference type="ARBA" id="ARBA00004651"/>
    </source>
</evidence>
<evidence type="ECO:0000256" key="7">
    <source>
        <dbReference type="ARBA" id="ARBA00023065"/>
    </source>
</evidence>
<evidence type="ECO:0000256" key="3">
    <source>
        <dbReference type="ARBA" id="ARBA00022475"/>
    </source>
</evidence>
<keyword evidence="7" id="KW-0406">Ion transport</keyword>
<feature type="transmembrane region" description="Helical" evidence="11">
    <location>
        <begin position="319"/>
        <end position="341"/>
    </location>
</feature>
<feature type="transmembrane region" description="Helical" evidence="11">
    <location>
        <begin position="384"/>
        <end position="408"/>
    </location>
</feature>
<feature type="compositionally biased region" description="Basic and acidic residues" evidence="10">
    <location>
        <begin position="1048"/>
        <end position="1059"/>
    </location>
</feature>
<feature type="transmembrane region" description="Helical" evidence="11">
    <location>
        <begin position="362"/>
        <end position="378"/>
    </location>
</feature>
<gene>
    <name evidence="13" type="ORF">PCHDS_000423400</name>
</gene>
<dbReference type="EMBL" id="LT608194">
    <property type="protein sequence ID" value="SCM24342.1"/>
    <property type="molecule type" value="Genomic_DNA"/>
</dbReference>
<evidence type="ECO:0000256" key="8">
    <source>
        <dbReference type="ARBA" id="ARBA00023136"/>
    </source>
</evidence>
<feature type="compositionally biased region" description="Polar residues" evidence="10">
    <location>
        <begin position="714"/>
        <end position="734"/>
    </location>
</feature>
<keyword evidence="8 11" id="KW-0472">Membrane</keyword>
<sequence>MPSLKLVKYNKKTKKKSQYFFSYIKKYRNFLLLKLTLLFFLLKNGGNTNEVSHDVVIQSRDVNNSIGFESQNCYGKENYNATEQNEGSKSEKKGVRYYDKIINKFKVAYEEFWYSDFPTKYDIGLTTYNNKNSIHCDVLKKNRILDESKYPQKIKVSELKDICNLGMDSFEAAQNGLSSVSDTISEGLVLYCFIFISATMIQFILSKINKLSIPVSVIWFLYGMCTYGIAKNFNMFEENPLHKSIINARNIDASVLYFVLLPILLYEATQDINYYAFKNFIYGGIALAVVGVALQVAILGFLFYYTFMYKQEQSPLSSSFLLASILSSTDPVAVLSILLVVDAPTKISSMFHVESLINDGSSVLLFQFFFYLTIGYKANASQYIILFVKLLFLSPVFGIGMAILTFIWMNMFRKYYYNQCLATITMCYLCYFISEYCFNLSGPLSIVCYGLFINAYGHIALDEIAQRKHKEIVEVLALMGNSSIFIISGIITVGMMENVFKDNLQFLVYIALTYLFLLIARAIMILLFTPFLSRIGYPINWKEILLLIWGGLRGGIVLVLGLRIEAENKINDKLTTELAYYISGSVLLILTIQGLTFECLYKMLNIYPPNPFRIVYLEKVLKMIDYNFSIRKKNLKNYWLFNDTNVLYFSNKIVPELYWRKMNKYGEFDLGLPDIYACLQDISACDISAWERYTESQTAIENLSEQFSKDNMNKVSQAHNKTSPSAINQGTKNNIDGKGKTSRKLGENDNINNDSNVLRDDTNILDDSSDEKLHKKSNEKKNEVDELKSTKNNYLYIEDDDNSDEYSYTNKGEINGIKNYYGNAGSDKGLRNNIDYNIWVNKDRTDNKKGKRSSSMKHKVGDFMGRRKKSYTNIYKNEMRINVIRNNYNSNDEDDNNFNIQNNSLSLNNIYSNDNSEIDSVITDNVIAHKKMKNLNVFNYDKISIKTYDRLINKMNYREFKRIRDNRDNFTVIENIVDNKDNKEDKFDPKYNLRLIEHATDVPKTLSDNYLVIKNTYNINEQNNDSKNPESGDKQKKKNNILSINNDSNKKESDSKNESTNENESNCLEEGKKTQMDCSKGNISNDDINKKKENILTDIKDLGILPSINNDSTINLRNLQKGENELIMNDDFVIKIQKDPLNDEGKVDLTEINSRKNINLEKDQIEKCNIGEKSDNYNDTNNIRLNSCDEDGDDNVTNKPKVENKNNENQNDEYLTYQNLFTLDNNGKRISSFFNTNYRKDSYMMHHKKRPFGIKISTKDTNEKRISITNSDVDSRSDKYGNKKPRYSVSASIFNLLRCKPRRKRRDYTKEKGNLSGKDIEENRQNMEDYDNTNNNEDNNNEDNNNEDNNIEDNFMEIRYDTDQTINFEYVKDRYQKNNSAFYRFLRRPKIKIQNKQFDEIRRSRSHENYRKNKDKYGKTKGGVFNSSYRKQIIRKEREGELYIMIFNTCKELYKKLYVNGFISGECLLTLNSILDLSADFALKKVKMNPIKAWAEAFNRNNNNKNKKKGKYLDHRNGFEYEFTVLLSKLKLNKKGGFFCSPKVLNIFLVYEHCMNDLQIILAYVDVHQCTLDKGGITMKLLLGKNLLKSYYRNIKLAKALIPLLVNKYKDVVKYCLIKIGADMLMHLKKMIVNEQVANGLLLTQDNEKLNYIFDEQKVKINRYRPYLHYIFKRNLFKLFVN</sequence>
<feature type="region of interest" description="Disordered" evidence="10">
    <location>
        <begin position="1020"/>
        <end position="1087"/>
    </location>
</feature>